<evidence type="ECO:0000313" key="1">
    <source>
        <dbReference type="EMBL" id="GGJ28163.1"/>
    </source>
</evidence>
<comment type="caution">
    <text evidence="1">The sequence shown here is derived from an EMBL/GenBank/DDBJ whole genome shotgun (WGS) entry which is preliminary data.</text>
</comment>
<gene>
    <name evidence="1" type="ORF">GCM10011320_39340</name>
</gene>
<organism evidence="1 2">
    <name type="scientific">Neoroseomonas lacus</name>
    <dbReference type="NCBI Taxonomy" id="287609"/>
    <lineage>
        <taxon>Bacteria</taxon>
        <taxon>Pseudomonadati</taxon>
        <taxon>Pseudomonadota</taxon>
        <taxon>Alphaproteobacteria</taxon>
        <taxon>Acetobacterales</taxon>
        <taxon>Acetobacteraceae</taxon>
        <taxon>Neoroseomonas</taxon>
    </lineage>
</organism>
<dbReference type="AlphaFoldDB" id="A0A917KUC2"/>
<sequence length="102" mass="11276">MSDTPPQRPDRPPLHTLLDAATMRRMESVRRIALARGECAQAIGEDMRDVLLARHPALPLPMIGGAVASLQSEGRPQPPRPRAVRRFARRLGFGSVYKEDAP</sequence>
<evidence type="ECO:0000313" key="2">
    <source>
        <dbReference type="Proteomes" id="UP000661507"/>
    </source>
</evidence>
<dbReference type="EMBL" id="BMKW01000010">
    <property type="protein sequence ID" value="GGJ28163.1"/>
    <property type="molecule type" value="Genomic_DNA"/>
</dbReference>
<dbReference type="Proteomes" id="UP000661507">
    <property type="component" value="Unassembled WGS sequence"/>
</dbReference>
<reference evidence="1" key="2">
    <citation type="submission" date="2020-09" db="EMBL/GenBank/DDBJ databases">
        <authorList>
            <person name="Sun Q."/>
            <person name="Zhou Y."/>
        </authorList>
    </citation>
    <scope>NUCLEOTIDE SEQUENCE</scope>
    <source>
        <strain evidence="1">CGMCC 1.3617</strain>
    </source>
</reference>
<accession>A0A917KUC2</accession>
<reference evidence="1" key="1">
    <citation type="journal article" date="2014" name="Int. J. Syst. Evol. Microbiol.">
        <title>Complete genome sequence of Corynebacterium casei LMG S-19264T (=DSM 44701T), isolated from a smear-ripened cheese.</title>
        <authorList>
            <consortium name="US DOE Joint Genome Institute (JGI-PGF)"/>
            <person name="Walter F."/>
            <person name="Albersmeier A."/>
            <person name="Kalinowski J."/>
            <person name="Ruckert C."/>
        </authorList>
    </citation>
    <scope>NUCLEOTIDE SEQUENCE</scope>
    <source>
        <strain evidence="1">CGMCC 1.3617</strain>
    </source>
</reference>
<keyword evidence="2" id="KW-1185">Reference proteome</keyword>
<protein>
    <submittedName>
        <fullName evidence="1">Uncharacterized protein</fullName>
    </submittedName>
</protein>
<proteinExistence type="predicted"/>
<name>A0A917KUC2_9PROT</name>